<dbReference type="PRINTS" id="PR00019">
    <property type="entry name" value="LEURICHRPT"/>
</dbReference>
<evidence type="ECO:0000313" key="4">
    <source>
        <dbReference type="Proteomes" id="UP000593561"/>
    </source>
</evidence>
<keyword evidence="1" id="KW-0433">Leucine-rich repeat</keyword>
<keyword evidence="2" id="KW-0677">Repeat</keyword>
<protein>
    <submittedName>
        <fullName evidence="3">Uncharacterized protein</fullName>
    </submittedName>
</protein>
<dbReference type="Pfam" id="PF00560">
    <property type="entry name" value="LRR_1"/>
    <property type="match status" value="1"/>
</dbReference>
<evidence type="ECO:0000313" key="3">
    <source>
        <dbReference type="EMBL" id="MBA0606370.1"/>
    </source>
</evidence>
<dbReference type="PANTHER" id="PTHR48064">
    <property type="entry name" value="OS01G0750400 PROTEIN"/>
    <property type="match status" value="1"/>
</dbReference>
<proteinExistence type="predicted"/>
<reference evidence="3 4" key="1">
    <citation type="journal article" date="2019" name="Genome Biol. Evol.">
        <title>Insights into the evolution of the New World diploid cottons (Gossypium, subgenus Houzingenia) based on genome sequencing.</title>
        <authorList>
            <person name="Grover C.E."/>
            <person name="Arick M.A. 2nd"/>
            <person name="Thrash A."/>
            <person name="Conover J.L."/>
            <person name="Sanders W.S."/>
            <person name="Peterson D.G."/>
            <person name="Frelichowski J.E."/>
            <person name="Scheffler J.A."/>
            <person name="Scheffler B.E."/>
            <person name="Wendel J.F."/>
        </authorList>
    </citation>
    <scope>NUCLEOTIDE SEQUENCE [LARGE SCALE GENOMIC DNA]</scope>
    <source>
        <strain evidence="3">27</strain>
        <tissue evidence="3">Leaf</tissue>
    </source>
</reference>
<dbReference type="EMBL" id="JABFAC010000002">
    <property type="protein sequence ID" value="MBA0606370.1"/>
    <property type="molecule type" value="Genomic_DNA"/>
</dbReference>
<dbReference type="PANTHER" id="PTHR48064:SF6">
    <property type="entry name" value="RECEPTOR-LIKE PROTEIN KINASE 2"/>
    <property type="match status" value="1"/>
</dbReference>
<dbReference type="AlphaFoldDB" id="A0A7J8QYL0"/>
<gene>
    <name evidence="3" type="ORF">Godav_018846</name>
</gene>
<dbReference type="Pfam" id="PF13855">
    <property type="entry name" value="LRR_8"/>
    <property type="match status" value="2"/>
</dbReference>
<accession>A0A7J8QYL0</accession>
<dbReference type="Proteomes" id="UP000593561">
    <property type="component" value="Unassembled WGS sequence"/>
</dbReference>
<dbReference type="InterPro" id="IPR032675">
    <property type="entry name" value="LRR_dom_sf"/>
</dbReference>
<name>A0A7J8QYL0_GOSDV</name>
<dbReference type="InterPro" id="IPR001611">
    <property type="entry name" value="Leu-rich_rpt"/>
</dbReference>
<evidence type="ECO:0000256" key="1">
    <source>
        <dbReference type="ARBA" id="ARBA00022614"/>
    </source>
</evidence>
<keyword evidence="4" id="KW-1185">Reference proteome</keyword>
<dbReference type="InterPro" id="IPR053038">
    <property type="entry name" value="RLP_Defense"/>
</dbReference>
<comment type="caution">
    <text evidence="3">The sequence shown here is derived from an EMBL/GenBank/DDBJ whole genome shotgun (WGS) entry which is preliminary data.</text>
</comment>
<dbReference type="Gene3D" id="3.80.10.10">
    <property type="entry name" value="Ribonuclease Inhibitor"/>
    <property type="match status" value="3"/>
</dbReference>
<dbReference type="SUPFAM" id="SSF52058">
    <property type="entry name" value="L domain-like"/>
    <property type="match status" value="1"/>
</dbReference>
<dbReference type="SMART" id="SM00369">
    <property type="entry name" value="LRR_TYP"/>
    <property type="match status" value="4"/>
</dbReference>
<dbReference type="InterPro" id="IPR003591">
    <property type="entry name" value="Leu-rich_rpt_typical-subtyp"/>
</dbReference>
<sequence>MFERLPKLQELDLGINNLEGILPKEIGNMTMLRILYLDGNRIKGVIPHQIGDLLNLEELSISSGLQKQFLLPSHFLPGKHAPIVGDFIYLEEVNISRGLLEGYLPPSIGNLTSLRILDLAHNSLTGRIPFTLGNLRDLEVLDLSDNDLSSTLSSSKSSFLSSLENCRSLSYLSFARNPSIIGYLPASIGNQSSSLRHLDASSCNISGRIPGDIGKWNLVEYMDFSGNQFSVQTFPMMYCSQRKLRDPLEQVLSGNDISSTLSPSEIILLSSLANYRDLRVLAFGMNPLISGYCESSISSGPK</sequence>
<organism evidence="3 4">
    <name type="scientific">Gossypium davidsonii</name>
    <name type="common">Davidson's cotton</name>
    <name type="synonym">Gossypium klotzschianum subsp. davidsonii</name>
    <dbReference type="NCBI Taxonomy" id="34287"/>
    <lineage>
        <taxon>Eukaryota</taxon>
        <taxon>Viridiplantae</taxon>
        <taxon>Streptophyta</taxon>
        <taxon>Embryophyta</taxon>
        <taxon>Tracheophyta</taxon>
        <taxon>Spermatophyta</taxon>
        <taxon>Magnoliopsida</taxon>
        <taxon>eudicotyledons</taxon>
        <taxon>Gunneridae</taxon>
        <taxon>Pentapetalae</taxon>
        <taxon>rosids</taxon>
        <taxon>malvids</taxon>
        <taxon>Malvales</taxon>
        <taxon>Malvaceae</taxon>
        <taxon>Malvoideae</taxon>
        <taxon>Gossypium</taxon>
    </lineage>
</organism>
<evidence type="ECO:0000256" key="2">
    <source>
        <dbReference type="ARBA" id="ARBA00022737"/>
    </source>
</evidence>